<dbReference type="OrthoDB" id="917at10239"/>
<dbReference type="HAMAP" id="MF_04011">
    <property type="entry name" value="HSV_PRIM"/>
    <property type="match status" value="1"/>
</dbReference>
<dbReference type="Proteomes" id="UP000116555">
    <property type="component" value="Segment"/>
</dbReference>
<dbReference type="GO" id="GO:0008270">
    <property type="term" value="F:zinc ion binding"/>
    <property type="evidence" value="ECO:0007669"/>
    <property type="project" value="UniProtKB-KW"/>
</dbReference>
<evidence type="ECO:0000313" key="8">
    <source>
        <dbReference type="EMBL" id="AEV80423.1"/>
    </source>
</evidence>
<dbReference type="Pfam" id="PF03121">
    <property type="entry name" value="Herpes_UL52"/>
    <property type="match status" value="1"/>
</dbReference>
<dbReference type="EMBL" id="FJ483968">
    <property type="protein sequence ID" value="AEV80423.1"/>
    <property type="molecule type" value="Genomic_DNA"/>
</dbReference>
<organismHost>
    <name type="scientific">Macaca</name>
    <name type="common">macaques</name>
    <dbReference type="NCBI Taxonomy" id="9539"/>
</organismHost>
<accession>G8XTD1</accession>
<evidence type="ECO:0000256" key="2">
    <source>
        <dbReference type="ARBA" id="ARBA00022679"/>
    </source>
</evidence>
<dbReference type="GO" id="GO:0006260">
    <property type="term" value="P:DNA replication"/>
    <property type="evidence" value="ECO:0007669"/>
    <property type="project" value="UniProtKB-KW"/>
</dbReference>
<evidence type="ECO:0000256" key="4">
    <source>
        <dbReference type="ARBA" id="ARBA00022723"/>
    </source>
</evidence>
<protein>
    <submittedName>
        <fullName evidence="8">Helicase-primase primase subunit</fullName>
    </submittedName>
</protein>
<dbReference type="RefSeq" id="YP_004936035.1">
    <property type="nucleotide sequence ID" value="NC_012783.2"/>
</dbReference>
<keyword evidence="8" id="KW-0378">Hydrolase</keyword>
<dbReference type="GO" id="GO:0003899">
    <property type="term" value="F:DNA-directed RNA polymerase activity"/>
    <property type="evidence" value="ECO:0007669"/>
    <property type="project" value="InterPro"/>
</dbReference>
<dbReference type="GO" id="GO:0004386">
    <property type="term" value="F:helicase activity"/>
    <property type="evidence" value="ECO:0007669"/>
    <property type="project" value="UniProtKB-KW"/>
</dbReference>
<keyword evidence="2" id="KW-0808">Transferase</keyword>
<dbReference type="GO" id="GO:0039686">
    <property type="term" value="P:bidirectional double-stranded viral DNA replication"/>
    <property type="evidence" value="ECO:0007669"/>
    <property type="project" value="InterPro"/>
</dbReference>
<evidence type="ECO:0000256" key="6">
    <source>
        <dbReference type="ARBA" id="ARBA00022833"/>
    </source>
</evidence>
<keyword evidence="8" id="KW-0347">Helicase</keyword>
<keyword evidence="8" id="KW-0067">ATP-binding</keyword>
<keyword evidence="8" id="KW-0547">Nucleotide-binding</keyword>
<evidence type="ECO:0000313" key="9">
    <source>
        <dbReference type="Proteomes" id="UP000116555"/>
    </source>
</evidence>
<name>G8XTD1_SCMVC</name>
<sequence length="904" mass="104564">MTLVLFATEYDSAHIVANVLSKSASEHCVFPLLVKHHASNLIYFCLQTQKCTDSQRVSPVFVVNNDVLNLAHYLHTRQPIPLSALVDSLNEDETRPIYNHLFRTVISPEHGGEVREFKHLVYFHHTAIVRYLNLIFLCPTSPSWFISVFGHTEGQVLLTMFYYLLERQYSTISTVEEYVRSFSRDLGVIIPTHATMSEFTRLLLGSPFRSRIPQFVQYAMARNQRDYDELLHVDTRINTFREHARLPDTVCVHYIYLAYRTALSRSRLLKYREVVAYDESANGNGNGSSGEQCKKQPLFLGRHLEEDLLDVMKKYFSLPNFLQDYIETRMLLTELHDLRLSGYNYRTESPTLTGFFGTSSQVMRKLDHINSMSDAVFPPLERSLSGLLRLCASLKTANTYATGTLAQYSQRQFLLPKESHHDYPIPLFRVQLPSDHHVFCAVTSENWHQSLFPSDLLKHVPDSHFSDEALTDMIWLHDDDVASSNPETQFYYTRHEIFNERLPTHNFVADFDLRLRDGVNGLSKEVIFEICRGLRRVWVTVWESLFGDTDPERHPVYFFKSACKTSTPDFYDDDNPPPSYEIRTDYCKCTDKLGLRIITPFPERTLVINPSVLKAIAQVLNHAICLDIPLHEHLDPISHPESSLDTGIYHHGRSVRLPFMYKMDQEDGYFMHRRLLPIFIIPEGFRDHPLGFVRAQLDVRNLLHHHPPRPPPGSSSVQTTPSPVTRIVLSVRDKLCPSPEINFMETRSVNVTRYEKRTLSDVISYHLHGVAGRRPEHGHADDTTDLQRLVVTRVWPLLLEHLTQHYDSKVSEQFTSQHTLTFQPHGPHCVSVKRLDGSRTRDFRCLNYTHRNPQETVQVFIDLRTEHSYALWASLWSRCFTKKCHSNAKNVHISVKIRPPTADQ</sequence>
<proteinExistence type="inferred from homology"/>
<organism evidence="8 9">
    <name type="scientific">Simian cytomegalovirus (strain Colburn)</name>
    <dbReference type="NCBI Taxonomy" id="50292"/>
    <lineage>
        <taxon>Viruses</taxon>
        <taxon>Duplodnaviria</taxon>
        <taxon>Heunggongvirae</taxon>
        <taxon>Peploviricota</taxon>
        <taxon>Herviviricetes</taxon>
        <taxon>Herpesvirales</taxon>
        <taxon>Orthoherpesviridae</taxon>
        <taxon>Betaherpesvirinae</taxon>
        <taxon>Cytomegalovirus</taxon>
        <taxon>Cytomegalovirus cercopithecinebeta5</taxon>
    </lineage>
</organism>
<dbReference type="KEGG" id="vg:25026475"/>
<keyword evidence="9" id="KW-1185">Reference proteome</keyword>
<dbReference type="InterPro" id="IPR033685">
    <property type="entry name" value="HSV_PRIM"/>
</dbReference>
<dbReference type="GeneID" id="25026475"/>
<keyword evidence="4" id="KW-0479">Metal-binding</keyword>
<evidence type="ECO:0000256" key="3">
    <source>
        <dbReference type="ARBA" id="ARBA00022705"/>
    </source>
</evidence>
<keyword evidence="1" id="KW-1048">Host nucleus</keyword>
<gene>
    <name evidence="8" type="primary">UL70</name>
</gene>
<keyword evidence="6" id="KW-0862">Zinc</keyword>
<evidence type="ECO:0000256" key="5">
    <source>
        <dbReference type="ARBA" id="ARBA00022771"/>
    </source>
</evidence>
<evidence type="ECO:0000256" key="7">
    <source>
        <dbReference type="SAM" id="MobiDB-lite"/>
    </source>
</evidence>
<feature type="region of interest" description="Disordered" evidence="7">
    <location>
        <begin position="703"/>
        <end position="722"/>
    </location>
</feature>
<keyword evidence="5" id="KW-0863">Zinc-finger</keyword>
<evidence type="ECO:0000256" key="1">
    <source>
        <dbReference type="ARBA" id="ARBA00022562"/>
    </source>
</evidence>
<keyword evidence="3" id="KW-0235">DNA replication</keyword>
<reference evidence="8 9" key="1">
    <citation type="submission" date="2011-12" db="EMBL/GenBank/DDBJ databases">
        <title>Comparative genomics of primate cytomegaloviruses.</title>
        <authorList>
            <person name="Davison A.J."/>
            <person name="Holton M."/>
            <person name="Dolan A."/>
            <person name="Dargan D.J."/>
            <person name="Gatherer D."/>
            <person name="Hayward G.S."/>
        </authorList>
    </citation>
    <scope>NUCLEOTIDE SEQUENCE [LARGE SCALE GENOMIC DNA]</scope>
    <source>
        <strain evidence="8">2715</strain>
    </source>
</reference>